<evidence type="ECO:0000313" key="4">
    <source>
        <dbReference type="Proteomes" id="UP001321492"/>
    </source>
</evidence>
<dbReference type="InterPro" id="IPR002347">
    <property type="entry name" value="SDR_fam"/>
</dbReference>
<reference evidence="3 4" key="1">
    <citation type="submission" date="2023-05" db="EMBL/GenBank/DDBJ databases">
        <title>Chelatococcus sp. nov., a moderately thermophilic bacterium isolated from hot spring microbial mat.</title>
        <authorList>
            <person name="Hu C.-J."/>
            <person name="Li W.-J."/>
        </authorList>
    </citation>
    <scope>NUCLEOTIDE SEQUENCE [LARGE SCALE GENOMIC DNA]</scope>
    <source>
        <strain evidence="3 4">SYSU G07232</strain>
    </source>
</reference>
<comment type="similarity">
    <text evidence="1">Belongs to the short-chain dehydrogenases/reductases (SDR) family.</text>
</comment>
<comment type="caution">
    <text evidence="3">The sequence shown here is derived from an EMBL/GenBank/DDBJ whole genome shotgun (WGS) entry which is preliminary data.</text>
</comment>
<dbReference type="Gene3D" id="3.40.50.720">
    <property type="entry name" value="NAD(P)-binding Rossmann-like Domain"/>
    <property type="match status" value="1"/>
</dbReference>
<proteinExistence type="inferred from homology"/>
<dbReference type="SUPFAM" id="SSF51735">
    <property type="entry name" value="NAD(P)-binding Rossmann-fold domains"/>
    <property type="match status" value="1"/>
</dbReference>
<keyword evidence="2 3" id="KW-0560">Oxidoreductase</keyword>
<sequence>MAEGWRIVAADRDAGALATLEGRGAANLRTVDRDVTDEAAVERAVGEIDETFGPPRGVVNSAGIGREVPFLETAPELFRLIYEINGVGSFIVSRAAQGASRAPS</sequence>
<organism evidence="3 4">
    <name type="scientific">Chelatococcus albus</name>
    <dbReference type="NCBI Taxonomy" id="3047466"/>
    <lineage>
        <taxon>Bacteria</taxon>
        <taxon>Pseudomonadati</taxon>
        <taxon>Pseudomonadota</taxon>
        <taxon>Alphaproteobacteria</taxon>
        <taxon>Hyphomicrobiales</taxon>
        <taxon>Chelatococcaceae</taxon>
        <taxon>Chelatococcus</taxon>
    </lineage>
</organism>
<dbReference type="Pfam" id="PF13561">
    <property type="entry name" value="adh_short_C2"/>
    <property type="match status" value="1"/>
</dbReference>
<evidence type="ECO:0000256" key="1">
    <source>
        <dbReference type="ARBA" id="ARBA00006484"/>
    </source>
</evidence>
<dbReference type="EMBL" id="JASJEV010000014">
    <property type="protein sequence ID" value="MDJ1159880.1"/>
    <property type="molecule type" value="Genomic_DNA"/>
</dbReference>
<accession>A0ABT7ALD6</accession>
<dbReference type="CDD" id="cd05233">
    <property type="entry name" value="SDR_c"/>
    <property type="match status" value="1"/>
</dbReference>
<evidence type="ECO:0000313" key="3">
    <source>
        <dbReference type="EMBL" id="MDJ1159880.1"/>
    </source>
</evidence>
<dbReference type="PANTHER" id="PTHR43669">
    <property type="entry name" value="5-KETO-D-GLUCONATE 5-REDUCTASE"/>
    <property type="match status" value="1"/>
</dbReference>
<name>A0ABT7ALD6_9HYPH</name>
<dbReference type="Proteomes" id="UP001321492">
    <property type="component" value="Unassembled WGS sequence"/>
</dbReference>
<gene>
    <name evidence="3" type="ORF">QNA08_16805</name>
</gene>
<dbReference type="PANTHER" id="PTHR43669:SF3">
    <property type="entry name" value="ALCOHOL DEHYDROGENASE, PUTATIVE (AFU_ORTHOLOGUE AFUA_3G03445)-RELATED"/>
    <property type="match status" value="1"/>
</dbReference>
<dbReference type="InterPro" id="IPR036291">
    <property type="entry name" value="NAD(P)-bd_dom_sf"/>
</dbReference>
<protein>
    <submittedName>
        <fullName evidence="3">SDR family oxidoreductase</fullName>
        <ecNumber evidence="3">1.-.-.-</ecNumber>
    </submittedName>
</protein>
<dbReference type="EC" id="1.-.-.-" evidence="3"/>
<keyword evidence="4" id="KW-1185">Reference proteome</keyword>
<evidence type="ECO:0000256" key="2">
    <source>
        <dbReference type="ARBA" id="ARBA00023002"/>
    </source>
</evidence>
<dbReference type="GO" id="GO:0016491">
    <property type="term" value="F:oxidoreductase activity"/>
    <property type="evidence" value="ECO:0007669"/>
    <property type="project" value="UniProtKB-KW"/>
</dbReference>